<feature type="region of interest" description="Disordered" evidence="7">
    <location>
        <begin position="281"/>
        <end position="326"/>
    </location>
</feature>
<dbReference type="SMART" id="SM00401">
    <property type="entry name" value="ZnF_GATA"/>
    <property type="match status" value="1"/>
</dbReference>
<dbReference type="InterPro" id="IPR013088">
    <property type="entry name" value="Znf_NHR/GATA"/>
</dbReference>
<evidence type="ECO:0000256" key="1">
    <source>
        <dbReference type="ARBA" id="ARBA00005694"/>
    </source>
</evidence>
<evidence type="ECO:0000259" key="8">
    <source>
        <dbReference type="PROSITE" id="PS50114"/>
    </source>
</evidence>
<evidence type="ECO:0000313" key="9">
    <source>
        <dbReference type="EnsemblPlants" id="HORVU.MOREX.r3.1HG0073340.1.CDS1"/>
    </source>
</evidence>
<feature type="compositionally biased region" description="Basic residues" evidence="7">
    <location>
        <begin position="315"/>
        <end position="326"/>
    </location>
</feature>
<dbReference type="PANTHER" id="PTHR45658">
    <property type="entry name" value="GATA TRANSCRIPTION FACTOR"/>
    <property type="match status" value="1"/>
</dbReference>
<reference evidence="10" key="1">
    <citation type="journal article" date="2012" name="Nature">
        <title>A physical, genetic and functional sequence assembly of the barley genome.</title>
        <authorList>
            <consortium name="The International Barley Genome Sequencing Consortium"/>
            <person name="Mayer K.F."/>
            <person name="Waugh R."/>
            <person name="Brown J.W."/>
            <person name="Schulman A."/>
            <person name="Langridge P."/>
            <person name="Platzer M."/>
            <person name="Fincher G.B."/>
            <person name="Muehlbauer G.J."/>
            <person name="Sato K."/>
            <person name="Close T.J."/>
            <person name="Wise R.P."/>
            <person name="Stein N."/>
        </authorList>
    </citation>
    <scope>NUCLEOTIDE SEQUENCE [LARGE SCALE GENOMIC DNA]</scope>
    <source>
        <strain evidence="10">cv. Morex</strain>
    </source>
</reference>
<dbReference type="Pfam" id="PF00320">
    <property type="entry name" value="GATA"/>
    <property type="match status" value="1"/>
</dbReference>
<name>A0A8I6WKT5_HORVV</name>
<feature type="domain" description="GATA-type" evidence="8">
    <location>
        <begin position="242"/>
        <end position="301"/>
    </location>
</feature>
<reference evidence="9" key="3">
    <citation type="submission" date="2022-01" db="UniProtKB">
        <authorList>
            <consortium name="EnsemblPlants"/>
        </authorList>
    </citation>
    <scope>IDENTIFICATION</scope>
    <source>
        <strain evidence="9">subsp. vulgare</strain>
    </source>
</reference>
<dbReference type="InterPro" id="IPR051140">
    <property type="entry name" value="GATA_TF"/>
</dbReference>
<dbReference type="Proteomes" id="UP000011116">
    <property type="component" value="Chromosome 1H"/>
</dbReference>
<evidence type="ECO:0000313" key="10">
    <source>
        <dbReference type="Proteomes" id="UP000011116"/>
    </source>
</evidence>
<feature type="region of interest" description="Disordered" evidence="7">
    <location>
        <begin position="25"/>
        <end position="47"/>
    </location>
</feature>
<keyword evidence="5" id="KW-0010">Activator</keyword>
<reference evidence="9" key="2">
    <citation type="submission" date="2020-10" db="EMBL/GenBank/DDBJ databases">
        <authorList>
            <person name="Scholz U."/>
            <person name="Mascher M."/>
            <person name="Fiebig A."/>
        </authorList>
    </citation>
    <scope>NUCLEOTIDE SEQUENCE [LARGE SCALE GENOMIC DNA]</scope>
    <source>
        <strain evidence="9">cv. Morex</strain>
    </source>
</reference>
<keyword evidence="4" id="KW-0862">Zinc</keyword>
<gene>
    <name evidence="9" type="primary">LOC123400767</name>
</gene>
<dbReference type="EnsemblPlants" id="HORVU.MOREX.r3.1HG0073340.1">
    <property type="protein sequence ID" value="HORVU.MOREX.r3.1HG0073340.1.CDS1"/>
    <property type="gene ID" value="HORVU.MOREX.r3.1HG0073340"/>
</dbReference>
<dbReference type="PROSITE" id="PS00344">
    <property type="entry name" value="GATA_ZN_FINGER_1"/>
    <property type="match status" value="1"/>
</dbReference>
<dbReference type="AlphaFoldDB" id="A0A8I6WKT5"/>
<dbReference type="CDD" id="cd00202">
    <property type="entry name" value="ZnF_GATA"/>
    <property type="match status" value="1"/>
</dbReference>
<evidence type="ECO:0000256" key="5">
    <source>
        <dbReference type="ARBA" id="ARBA00023159"/>
    </source>
</evidence>
<dbReference type="SMR" id="A0A8I6WKT5"/>
<dbReference type="GO" id="GO:0008270">
    <property type="term" value="F:zinc ion binding"/>
    <property type="evidence" value="ECO:0007669"/>
    <property type="project" value="UniProtKB-KW"/>
</dbReference>
<dbReference type="Gramene" id="HORVU.MOREX.r3.1HG0073340.1">
    <property type="protein sequence ID" value="HORVU.MOREX.r3.1HG0073340.1.CDS1"/>
    <property type="gene ID" value="HORVU.MOREX.r3.1HG0073340"/>
</dbReference>
<evidence type="ECO:0000256" key="7">
    <source>
        <dbReference type="SAM" id="MobiDB-lite"/>
    </source>
</evidence>
<evidence type="ECO:0000256" key="6">
    <source>
        <dbReference type="PROSITE-ProRule" id="PRU00094"/>
    </source>
</evidence>
<keyword evidence="3 6" id="KW-0863">Zinc-finger</keyword>
<protein>
    <recommendedName>
        <fullName evidence="8">GATA-type domain-containing protein</fullName>
    </recommendedName>
</protein>
<dbReference type="SUPFAM" id="SSF57716">
    <property type="entry name" value="Glucocorticoid receptor-like (DNA-binding domain)"/>
    <property type="match status" value="1"/>
</dbReference>
<evidence type="ECO:0000256" key="2">
    <source>
        <dbReference type="ARBA" id="ARBA00022723"/>
    </source>
</evidence>
<sequence length="326" mass="34728">MQLPDREAIDRSTAASAHAMKPYGAMHQSHVRQARGASHTDDVAGSGTVGPPAFVSALYIPDDPLDDVMQCLGDGTEDGFAGGAWFDDFCGGSMDMSMRAGTDFLKMLQELPDPEKTSVIAVDGSNGTTPTPTPTATETATAVPDRPAVATNRWSSLPFSDHMDDDGDDDQYVMSSSDSSSEDDDTDAQWHPYEGKQSYAANRRQPKHQSGPAAERKQQTETVVRPVVPRSVVITVDGGGGCRDSHWCRNCGISETPLWRAGPQGPKTLCNACGLRYKNKLAAPPTTKRPRAAKPSSAKSKKHSGKPLAGGATVARKKRSAASRVD</sequence>
<accession>A0A8I6WKT5</accession>
<organism evidence="9 10">
    <name type="scientific">Hordeum vulgare subsp. vulgare</name>
    <name type="common">Domesticated barley</name>
    <dbReference type="NCBI Taxonomy" id="112509"/>
    <lineage>
        <taxon>Eukaryota</taxon>
        <taxon>Viridiplantae</taxon>
        <taxon>Streptophyta</taxon>
        <taxon>Embryophyta</taxon>
        <taxon>Tracheophyta</taxon>
        <taxon>Spermatophyta</taxon>
        <taxon>Magnoliopsida</taxon>
        <taxon>Liliopsida</taxon>
        <taxon>Poales</taxon>
        <taxon>Poaceae</taxon>
        <taxon>BOP clade</taxon>
        <taxon>Pooideae</taxon>
        <taxon>Triticodae</taxon>
        <taxon>Triticeae</taxon>
        <taxon>Hordeinae</taxon>
        <taxon>Hordeum</taxon>
    </lineage>
</organism>
<feature type="region of interest" description="Disordered" evidence="7">
    <location>
        <begin position="121"/>
        <end position="223"/>
    </location>
</feature>
<evidence type="ECO:0000256" key="4">
    <source>
        <dbReference type="ARBA" id="ARBA00022833"/>
    </source>
</evidence>
<feature type="compositionally biased region" description="Low complexity" evidence="7">
    <location>
        <begin position="128"/>
        <end position="142"/>
    </location>
</feature>
<proteinExistence type="inferred from homology"/>
<dbReference type="PROSITE" id="PS50114">
    <property type="entry name" value="GATA_ZN_FINGER_2"/>
    <property type="match status" value="1"/>
</dbReference>
<dbReference type="PANTHER" id="PTHR45658:SF46">
    <property type="entry name" value="GATA TRANSCRIPTION FACTOR 4"/>
    <property type="match status" value="1"/>
</dbReference>
<comment type="similarity">
    <text evidence="1">Belongs to the type IV zinc-finger family. Class A subfamily.</text>
</comment>
<keyword evidence="2" id="KW-0479">Metal-binding</keyword>
<dbReference type="GO" id="GO:0043565">
    <property type="term" value="F:sequence-specific DNA binding"/>
    <property type="evidence" value="ECO:0007669"/>
    <property type="project" value="InterPro"/>
</dbReference>
<dbReference type="Gene3D" id="3.30.50.10">
    <property type="entry name" value="Erythroid Transcription Factor GATA-1, subunit A"/>
    <property type="match status" value="1"/>
</dbReference>
<dbReference type="InterPro" id="IPR000679">
    <property type="entry name" value="Znf_GATA"/>
</dbReference>
<dbReference type="GO" id="GO:0006355">
    <property type="term" value="P:regulation of DNA-templated transcription"/>
    <property type="evidence" value="ECO:0007669"/>
    <property type="project" value="InterPro"/>
</dbReference>
<keyword evidence="10" id="KW-1185">Reference proteome</keyword>
<evidence type="ECO:0000256" key="3">
    <source>
        <dbReference type="ARBA" id="ARBA00022771"/>
    </source>
</evidence>